<dbReference type="Gene3D" id="3.90.960.10">
    <property type="entry name" value="YbaK/aminoacyl-tRNA synthetase-associated domain"/>
    <property type="match status" value="1"/>
</dbReference>
<keyword evidence="2 4" id="KW-0648">Protein biosynthesis</keyword>
<protein>
    <recommendedName>
        <fullName evidence="4">Cys-tRNA(Pro)/Cys-tRNA(Cys) deacylase</fullName>
        <ecNumber evidence="4">4.2.-.-</ecNumber>
    </recommendedName>
</protein>
<dbReference type="PANTHER" id="PTHR30411">
    <property type="entry name" value="CYTOPLASMIC PROTEIN"/>
    <property type="match status" value="1"/>
</dbReference>
<dbReference type="PANTHER" id="PTHR30411:SF0">
    <property type="entry name" value="CYS-TRNA(PRO)_CYS-TRNA(CYS) DEACYLASE YBAK"/>
    <property type="match status" value="1"/>
</dbReference>
<keyword evidence="7" id="KW-1185">Reference proteome</keyword>
<dbReference type="EC" id="4.2.-.-" evidence="4"/>
<dbReference type="Proteomes" id="UP000012589">
    <property type="component" value="Unassembled WGS sequence"/>
</dbReference>
<dbReference type="PATRIC" id="fig|1235802.3.peg.3528"/>
<evidence type="ECO:0000256" key="4">
    <source>
        <dbReference type="PIRNR" id="PIRNR006181"/>
    </source>
</evidence>
<dbReference type="InterPro" id="IPR036754">
    <property type="entry name" value="YbaK/aa-tRNA-synt-asso_dom_sf"/>
</dbReference>
<dbReference type="AlphaFoldDB" id="N2AD69"/>
<dbReference type="Pfam" id="PF04073">
    <property type="entry name" value="tRNA_edit"/>
    <property type="match status" value="1"/>
</dbReference>
<name>N2AD69_9FIRM</name>
<accession>N2AD69</accession>
<dbReference type="CDD" id="cd00002">
    <property type="entry name" value="YbaK_deacylase"/>
    <property type="match status" value="1"/>
</dbReference>
<comment type="similarity">
    <text evidence="1 4">Belongs to the prolyl-tRNA editing family. YbaK/EbsC subfamily.</text>
</comment>
<dbReference type="InterPro" id="IPR007214">
    <property type="entry name" value="YbaK/aa-tRNA-synth-assoc-dom"/>
</dbReference>
<reference evidence="6 7" key="1">
    <citation type="journal article" date="2014" name="Genome Announc.">
        <title>Draft genome sequences of the altered schaedler flora, a defined bacterial community from gnotobiotic mice.</title>
        <authorList>
            <person name="Wannemuehler M.J."/>
            <person name="Overstreet A.M."/>
            <person name="Ward D.V."/>
            <person name="Phillips G.J."/>
        </authorList>
    </citation>
    <scope>NUCLEOTIDE SEQUENCE [LARGE SCALE GENOMIC DNA]</scope>
    <source>
        <strain evidence="6 7">ASF492</strain>
    </source>
</reference>
<dbReference type="GO" id="GO:0002161">
    <property type="term" value="F:aminoacyl-tRNA deacylase activity"/>
    <property type="evidence" value="ECO:0007669"/>
    <property type="project" value="InterPro"/>
</dbReference>
<dbReference type="GO" id="GO:0006412">
    <property type="term" value="P:translation"/>
    <property type="evidence" value="ECO:0007669"/>
    <property type="project" value="UniProtKB-KW"/>
</dbReference>
<dbReference type="SUPFAM" id="SSF55826">
    <property type="entry name" value="YbaK/ProRS associated domain"/>
    <property type="match status" value="1"/>
</dbReference>
<dbReference type="EMBL" id="AQFT01000100">
    <property type="protein sequence ID" value="EMZ24080.1"/>
    <property type="molecule type" value="Genomic_DNA"/>
</dbReference>
<proteinExistence type="inferred from homology"/>
<evidence type="ECO:0000256" key="3">
    <source>
        <dbReference type="ARBA" id="ARBA00023239"/>
    </source>
</evidence>
<dbReference type="NCBIfam" id="TIGR00011">
    <property type="entry name" value="YbaK_EbsC"/>
    <property type="match status" value="1"/>
</dbReference>
<comment type="caution">
    <text evidence="6">The sequence shown here is derived from an EMBL/GenBank/DDBJ whole genome shotgun (WGS) entry which is preliminary data.</text>
</comment>
<evidence type="ECO:0000259" key="5">
    <source>
        <dbReference type="Pfam" id="PF04073"/>
    </source>
</evidence>
<dbReference type="eggNOG" id="COG2606">
    <property type="taxonomic scope" value="Bacteria"/>
</dbReference>
<feature type="domain" description="YbaK/aminoacyl-tRNA synthetase-associated" evidence="5">
    <location>
        <begin position="34"/>
        <end position="147"/>
    </location>
</feature>
<evidence type="ECO:0000313" key="6">
    <source>
        <dbReference type="EMBL" id="EMZ24080.1"/>
    </source>
</evidence>
<evidence type="ECO:0000256" key="2">
    <source>
        <dbReference type="ARBA" id="ARBA00022917"/>
    </source>
</evidence>
<dbReference type="InterPro" id="IPR004369">
    <property type="entry name" value="Prolyl-tRNA_editing_YbaK/EbsC"/>
</dbReference>
<dbReference type="GO" id="GO:0016829">
    <property type="term" value="F:lyase activity"/>
    <property type="evidence" value="ECO:0007669"/>
    <property type="project" value="UniProtKB-KW"/>
</dbReference>
<organism evidence="6 7">
    <name type="scientific">Eubacterium plexicaudatum ASF492</name>
    <dbReference type="NCBI Taxonomy" id="1235802"/>
    <lineage>
        <taxon>Bacteria</taxon>
        <taxon>Bacillati</taxon>
        <taxon>Bacillota</taxon>
        <taxon>Clostridia</taxon>
        <taxon>Eubacteriales</taxon>
        <taxon>Eubacteriaceae</taxon>
        <taxon>Eubacterium</taxon>
    </lineage>
</organism>
<dbReference type="HOGENOM" id="CLU_094875_3_0_9"/>
<keyword evidence="3 4" id="KW-0456">Lyase</keyword>
<dbReference type="STRING" id="1235802.C823_03343"/>
<evidence type="ECO:0000313" key="7">
    <source>
        <dbReference type="Proteomes" id="UP000012589"/>
    </source>
</evidence>
<dbReference type="PIRSF" id="PIRSF006181">
    <property type="entry name" value="EbsC_YbaK"/>
    <property type="match status" value="1"/>
</dbReference>
<sequence length="162" mass="17923">MKKNEKTNVMRLFDRKKVVYKSHFYDNSSVLSGQEVASVLGQDPQQVFKTLVTVGKSGQHYVFVVPVLRELDLKKAAEAVGEKKIEMIREKELLPLTGYVHGGCSPVGMKKSFPTVVDSSSKEQETIMVSGGKIGCQVELTLQELTKVISFQTVDVSTAVKK</sequence>
<gene>
    <name evidence="6" type="ORF">C823_03343</name>
</gene>
<evidence type="ECO:0000256" key="1">
    <source>
        <dbReference type="ARBA" id="ARBA00009798"/>
    </source>
</evidence>